<dbReference type="PANTHER" id="PTHR43537">
    <property type="entry name" value="TRANSCRIPTIONAL REGULATOR, GNTR FAMILY"/>
    <property type="match status" value="1"/>
</dbReference>
<dbReference type="Gene3D" id="1.20.120.530">
    <property type="entry name" value="GntR ligand-binding domain-like"/>
    <property type="match status" value="1"/>
</dbReference>
<protein>
    <submittedName>
        <fullName evidence="5">DNA-binding transcriptional regulator, FadR family</fullName>
    </submittedName>
</protein>
<proteinExistence type="predicted"/>
<dbReference type="InterPro" id="IPR000524">
    <property type="entry name" value="Tscrpt_reg_HTH_GntR"/>
</dbReference>
<evidence type="ECO:0000313" key="5">
    <source>
        <dbReference type="EMBL" id="SDI46605.1"/>
    </source>
</evidence>
<accession>A0A1G8KSY7</accession>
<dbReference type="AlphaFoldDB" id="A0A1G8KSY7"/>
<dbReference type="SUPFAM" id="SSF48008">
    <property type="entry name" value="GntR ligand-binding domain-like"/>
    <property type="match status" value="1"/>
</dbReference>
<dbReference type="InterPro" id="IPR011711">
    <property type="entry name" value="GntR_C"/>
</dbReference>
<feature type="domain" description="HTH gntR-type" evidence="4">
    <location>
        <begin position="27"/>
        <end position="95"/>
    </location>
</feature>
<dbReference type="CDD" id="cd07377">
    <property type="entry name" value="WHTH_GntR"/>
    <property type="match status" value="1"/>
</dbReference>
<dbReference type="GO" id="GO:0003677">
    <property type="term" value="F:DNA binding"/>
    <property type="evidence" value="ECO:0007669"/>
    <property type="project" value="UniProtKB-KW"/>
</dbReference>
<dbReference type="SMART" id="SM00345">
    <property type="entry name" value="HTH_GNTR"/>
    <property type="match status" value="1"/>
</dbReference>
<dbReference type="Pfam" id="PF00392">
    <property type="entry name" value="GntR"/>
    <property type="match status" value="1"/>
</dbReference>
<dbReference type="SUPFAM" id="SSF46785">
    <property type="entry name" value="Winged helix' DNA-binding domain"/>
    <property type="match status" value="1"/>
</dbReference>
<dbReference type="Pfam" id="PF07729">
    <property type="entry name" value="FCD"/>
    <property type="match status" value="1"/>
</dbReference>
<dbReference type="InterPro" id="IPR008920">
    <property type="entry name" value="TF_FadR/GntR_C"/>
</dbReference>
<sequence length="252" mass="28089">MRHLASNDTDGGKPHELAAFLASKPNDSSVDFVVNSIKELLLTQKVMPGDRLPSETELCKLLSVSRGSVREAMKILSALGIVDIRRGDGTYISTGGGKVVFDPLLFSLIVSRPRFAELKELRVILEKNVARLAARNADDEDIARLRSCVERTEALRSSEQRDYDALLALDLEFHETLGRAAKNGPLETIYGFVMQYFRPYIAQSLKKQKTFSRESAEAHRDILDAIARRDHTSAETAVEDSNEIWESLVLKG</sequence>
<dbReference type="PRINTS" id="PR00035">
    <property type="entry name" value="HTHGNTR"/>
</dbReference>
<dbReference type="OrthoDB" id="8680857at2"/>
<organism evidence="5 6">
    <name type="scientific">Propionivibrio dicarboxylicus</name>
    <dbReference type="NCBI Taxonomy" id="83767"/>
    <lineage>
        <taxon>Bacteria</taxon>
        <taxon>Pseudomonadati</taxon>
        <taxon>Pseudomonadota</taxon>
        <taxon>Betaproteobacteria</taxon>
        <taxon>Rhodocyclales</taxon>
        <taxon>Rhodocyclaceae</taxon>
        <taxon>Propionivibrio</taxon>
    </lineage>
</organism>
<dbReference type="PANTHER" id="PTHR43537:SF5">
    <property type="entry name" value="UXU OPERON TRANSCRIPTIONAL REGULATOR"/>
    <property type="match status" value="1"/>
</dbReference>
<evidence type="ECO:0000313" key="6">
    <source>
        <dbReference type="Proteomes" id="UP000198607"/>
    </source>
</evidence>
<evidence type="ECO:0000256" key="2">
    <source>
        <dbReference type="ARBA" id="ARBA00023125"/>
    </source>
</evidence>
<dbReference type="PROSITE" id="PS50949">
    <property type="entry name" value="HTH_GNTR"/>
    <property type="match status" value="1"/>
</dbReference>
<dbReference type="Gene3D" id="1.10.10.10">
    <property type="entry name" value="Winged helix-like DNA-binding domain superfamily/Winged helix DNA-binding domain"/>
    <property type="match status" value="1"/>
</dbReference>
<keyword evidence="2 5" id="KW-0238">DNA-binding</keyword>
<dbReference type="SMART" id="SM00895">
    <property type="entry name" value="FCD"/>
    <property type="match status" value="1"/>
</dbReference>
<keyword evidence="1" id="KW-0805">Transcription regulation</keyword>
<evidence type="ECO:0000259" key="4">
    <source>
        <dbReference type="PROSITE" id="PS50949"/>
    </source>
</evidence>
<reference evidence="5 6" key="1">
    <citation type="submission" date="2016-10" db="EMBL/GenBank/DDBJ databases">
        <authorList>
            <person name="de Groot N.N."/>
        </authorList>
    </citation>
    <scope>NUCLEOTIDE SEQUENCE [LARGE SCALE GENOMIC DNA]</scope>
    <source>
        <strain evidence="5 6">DSM 5885</strain>
    </source>
</reference>
<dbReference type="STRING" id="83767.SAMN05660652_03491"/>
<name>A0A1G8KSY7_9RHOO</name>
<evidence type="ECO:0000256" key="3">
    <source>
        <dbReference type="ARBA" id="ARBA00023163"/>
    </source>
</evidence>
<keyword evidence="3" id="KW-0804">Transcription</keyword>
<dbReference type="InterPro" id="IPR036390">
    <property type="entry name" value="WH_DNA-bd_sf"/>
</dbReference>
<dbReference type="InterPro" id="IPR036388">
    <property type="entry name" value="WH-like_DNA-bd_sf"/>
</dbReference>
<evidence type="ECO:0000256" key="1">
    <source>
        <dbReference type="ARBA" id="ARBA00023015"/>
    </source>
</evidence>
<keyword evidence="6" id="KW-1185">Reference proteome</keyword>
<dbReference type="GO" id="GO:0003700">
    <property type="term" value="F:DNA-binding transcription factor activity"/>
    <property type="evidence" value="ECO:0007669"/>
    <property type="project" value="InterPro"/>
</dbReference>
<gene>
    <name evidence="5" type="ORF">SAMN05660652_03491</name>
</gene>
<dbReference type="EMBL" id="FNCY01000019">
    <property type="protein sequence ID" value="SDI46605.1"/>
    <property type="molecule type" value="Genomic_DNA"/>
</dbReference>
<dbReference type="Proteomes" id="UP000198607">
    <property type="component" value="Unassembled WGS sequence"/>
</dbReference>